<keyword evidence="2" id="KW-1185">Reference proteome</keyword>
<dbReference type="EMBL" id="JAFJMO010000014">
    <property type="protein sequence ID" value="KAJ8256841.1"/>
    <property type="molecule type" value="Genomic_DNA"/>
</dbReference>
<name>A0A9Q1D3C1_CONCO</name>
<dbReference type="AlphaFoldDB" id="A0A9Q1D3C1"/>
<gene>
    <name evidence="1" type="ORF">COCON_G00189930</name>
</gene>
<accession>A0A9Q1D3C1</accession>
<reference evidence="1" key="1">
    <citation type="journal article" date="2023" name="Science">
        <title>Genome structures resolve the early diversification of teleost fishes.</title>
        <authorList>
            <person name="Parey E."/>
            <person name="Louis A."/>
            <person name="Montfort J."/>
            <person name="Bouchez O."/>
            <person name="Roques C."/>
            <person name="Iampietro C."/>
            <person name="Lluch J."/>
            <person name="Castinel A."/>
            <person name="Donnadieu C."/>
            <person name="Desvignes T."/>
            <person name="Floi Bucao C."/>
            <person name="Jouanno E."/>
            <person name="Wen M."/>
            <person name="Mejri S."/>
            <person name="Dirks R."/>
            <person name="Jansen H."/>
            <person name="Henkel C."/>
            <person name="Chen W.J."/>
            <person name="Zahm M."/>
            <person name="Cabau C."/>
            <person name="Klopp C."/>
            <person name="Thompson A.W."/>
            <person name="Robinson-Rechavi M."/>
            <person name="Braasch I."/>
            <person name="Lecointre G."/>
            <person name="Bobe J."/>
            <person name="Postlethwait J.H."/>
            <person name="Berthelot C."/>
            <person name="Roest Crollius H."/>
            <person name="Guiguen Y."/>
        </authorList>
    </citation>
    <scope>NUCLEOTIDE SEQUENCE</scope>
    <source>
        <strain evidence="1">Concon-B</strain>
    </source>
</reference>
<sequence>MIRVCGIPIVIKPEVPSGFREDSVRLCGLKERKGFKTLLVLSRNHVVRSGPEGKDVSSMAPLSVAQHAFLCHAVQS</sequence>
<dbReference type="Proteomes" id="UP001152803">
    <property type="component" value="Unassembled WGS sequence"/>
</dbReference>
<organism evidence="1 2">
    <name type="scientific">Conger conger</name>
    <name type="common">Conger eel</name>
    <name type="synonym">Muraena conger</name>
    <dbReference type="NCBI Taxonomy" id="82655"/>
    <lineage>
        <taxon>Eukaryota</taxon>
        <taxon>Metazoa</taxon>
        <taxon>Chordata</taxon>
        <taxon>Craniata</taxon>
        <taxon>Vertebrata</taxon>
        <taxon>Euteleostomi</taxon>
        <taxon>Actinopterygii</taxon>
        <taxon>Neopterygii</taxon>
        <taxon>Teleostei</taxon>
        <taxon>Anguilliformes</taxon>
        <taxon>Congridae</taxon>
        <taxon>Conger</taxon>
    </lineage>
</organism>
<comment type="caution">
    <text evidence="1">The sequence shown here is derived from an EMBL/GenBank/DDBJ whole genome shotgun (WGS) entry which is preliminary data.</text>
</comment>
<evidence type="ECO:0000313" key="2">
    <source>
        <dbReference type="Proteomes" id="UP001152803"/>
    </source>
</evidence>
<proteinExistence type="predicted"/>
<evidence type="ECO:0000313" key="1">
    <source>
        <dbReference type="EMBL" id="KAJ8256841.1"/>
    </source>
</evidence>
<protein>
    <submittedName>
        <fullName evidence="1">Uncharacterized protein</fullName>
    </submittedName>
</protein>